<dbReference type="RefSeq" id="WP_182331691.1">
    <property type="nucleotide sequence ID" value="NZ_CP058555.1"/>
</dbReference>
<keyword evidence="5" id="KW-0998">Cell outer membrane</keyword>
<feature type="domain" description="RagB/SusD" evidence="7">
    <location>
        <begin position="334"/>
        <end position="408"/>
    </location>
</feature>
<evidence type="ECO:0000256" key="3">
    <source>
        <dbReference type="ARBA" id="ARBA00022729"/>
    </source>
</evidence>
<keyword evidence="10" id="KW-1185">Reference proteome</keyword>
<evidence type="ECO:0000313" key="10">
    <source>
        <dbReference type="Proteomes" id="UP000515450"/>
    </source>
</evidence>
<protein>
    <submittedName>
        <fullName evidence="9">RagB/SusD family nutrient uptake outer membrane protein</fullName>
    </submittedName>
</protein>
<dbReference type="AlphaFoldDB" id="A0A7G5DZI5"/>
<evidence type="ECO:0000259" key="8">
    <source>
        <dbReference type="Pfam" id="PF14322"/>
    </source>
</evidence>
<keyword evidence="3" id="KW-0732">Signal</keyword>
<evidence type="ECO:0000256" key="4">
    <source>
        <dbReference type="ARBA" id="ARBA00023136"/>
    </source>
</evidence>
<evidence type="ECO:0000256" key="5">
    <source>
        <dbReference type="ARBA" id="ARBA00023237"/>
    </source>
</evidence>
<dbReference type="InterPro" id="IPR012944">
    <property type="entry name" value="SusD_RagB_dom"/>
</dbReference>
<evidence type="ECO:0000313" key="9">
    <source>
        <dbReference type="EMBL" id="QMV67160.1"/>
    </source>
</evidence>
<evidence type="ECO:0000256" key="6">
    <source>
        <dbReference type="PROSITE-ProRule" id="PRU00339"/>
    </source>
</evidence>
<dbReference type="SUPFAM" id="SSF48452">
    <property type="entry name" value="TPR-like"/>
    <property type="match status" value="1"/>
</dbReference>
<dbReference type="EMBL" id="CP058555">
    <property type="protein sequence ID" value="QMV67160.1"/>
    <property type="molecule type" value="Genomic_DNA"/>
</dbReference>
<dbReference type="GO" id="GO:0009279">
    <property type="term" value="C:cell outer membrane"/>
    <property type="evidence" value="ECO:0007669"/>
    <property type="project" value="UniProtKB-SubCell"/>
</dbReference>
<keyword evidence="6" id="KW-0802">TPR repeat</keyword>
<dbReference type="Pfam" id="PF14322">
    <property type="entry name" value="SusD-like_3"/>
    <property type="match status" value="1"/>
</dbReference>
<dbReference type="Gene3D" id="1.25.40.390">
    <property type="match status" value="2"/>
</dbReference>
<feature type="repeat" description="TPR" evidence="6">
    <location>
        <begin position="213"/>
        <end position="246"/>
    </location>
</feature>
<dbReference type="PROSITE" id="PS50005">
    <property type="entry name" value="TPR"/>
    <property type="match status" value="1"/>
</dbReference>
<name>A0A7G5DZI5_9SPHI</name>
<accession>A0A7G5DZI5</accession>
<dbReference type="InterPro" id="IPR019734">
    <property type="entry name" value="TPR_rpt"/>
</dbReference>
<dbReference type="InterPro" id="IPR011990">
    <property type="entry name" value="TPR-like_helical_dom_sf"/>
</dbReference>
<gene>
    <name evidence="9" type="ORF">HS960_05605</name>
</gene>
<keyword evidence="4" id="KW-0472">Membrane</keyword>
<evidence type="ECO:0000259" key="7">
    <source>
        <dbReference type="Pfam" id="PF07980"/>
    </source>
</evidence>
<sequence>MKLYYHYFLVGVGLLTGCNSFLDKKSDIHMTIPKSLDDAKLLLNDYTNLTGGFPIYGELGTDDYYVTDATWNAASSLDQRNAYIWADEPYTDAIQWQRPYKAVYVANQVLDILKGINAADNMEEYARCKGAAHFIRVIRAYSFHLLTELHCPAYTINSAPNDFGIPLRLESGIDGKSNRANLKDTYDQIISDFKSAASNLPIVESVKGRPFKASAYAGLARAYLDMGDFDNAYLYADSCLRLRPELIDFNSLKATDALPIPKFNIEVLYSSLSTTLGIMGANFALMDKDLYSSYHTNDLRKGIFFKATNNPPNSFLFKGSYDKSSANIFMGLTTSEVYLIKAEAACRIRHIKEALVCINKLLKNRWNKNATSEEITENDPDKLLALIVNERRKELLFRGRRWADLKRLNLDPRFQKTLIRTLGEEKYSLAPNSPKYAYRLSETVIDLAGLPQNKR</sequence>
<dbReference type="InterPro" id="IPR033985">
    <property type="entry name" value="SusD-like_N"/>
</dbReference>
<proteinExistence type="inferred from homology"/>
<comment type="subcellular location">
    <subcellularLocation>
        <location evidence="1">Cell outer membrane</location>
    </subcellularLocation>
</comment>
<reference evidence="9 10" key="1">
    <citation type="journal article" date="2020" name="G3 (Bethesda)">
        <title>CeMbio - The Caenorhabditis elegans Microbiome Resource.</title>
        <authorList>
            <person name="Dirksen P."/>
            <person name="Assie A."/>
            <person name="Zimmermann J."/>
            <person name="Zhang F."/>
            <person name="Tietje A.M."/>
            <person name="Marsh S.A."/>
            <person name="Felix M.A."/>
            <person name="Shapira M."/>
            <person name="Kaleta C."/>
            <person name="Schulenburg H."/>
            <person name="Samuel B."/>
        </authorList>
    </citation>
    <scope>NUCLEOTIDE SEQUENCE [LARGE SCALE GENOMIC DNA]</scope>
    <source>
        <strain evidence="9 10">BIGb0170</strain>
    </source>
</reference>
<comment type="similarity">
    <text evidence="2">Belongs to the SusD family.</text>
</comment>
<dbReference type="Proteomes" id="UP000515450">
    <property type="component" value="Chromosome"/>
</dbReference>
<organism evidence="9 10">
    <name type="scientific">Sphingobacterium paramultivorum</name>
    <dbReference type="NCBI Taxonomy" id="2886510"/>
    <lineage>
        <taxon>Bacteria</taxon>
        <taxon>Pseudomonadati</taxon>
        <taxon>Bacteroidota</taxon>
        <taxon>Sphingobacteriia</taxon>
        <taxon>Sphingobacteriales</taxon>
        <taxon>Sphingobacteriaceae</taxon>
        <taxon>Sphingobacterium</taxon>
    </lineage>
</organism>
<evidence type="ECO:0000256" key="2">
    <source>
        <dbReference type="ARBA" id="ARBA00006275"/>
    </source>
</evidence>
<feature type="domain" description="SusD-like N-terminal" evidence="8">
    <location>
        <begin position="21"/>
        <end position="224"/>
    </location>
</feature>
<dbReference type="Pfam" id="PF07980">
    <property type="entry name" value="SusD_RagB"/>
    <property type="match status" value="1"/>
</dbReference>
<dbReference type="PROSITE" id="PS51257">
    <property type="entry name" value="PROKAR_LIPOPROTEIN"/>
    <property type="match status" value="1"/>
</dbReference>
<evidence type="ECO:0000256" key="1">
    <source>
        <dbReference type="ARBA" id="ARBA00004442"/>
    </source>
</evidence>
<dbReference type="SMART" id="SM00028">
    <property type="entry name" value="TPR"/>
    <property type="match status" value="1"/>
</dbReference>